<dbReference type="PANTHER" id="PTHR47874:SF1">
    <property type="entry name" value="OS05G0407900 PROTEIN"/>
    <property type="match status" value="1"/>
</dbReference>
<keyword evidence="4" id="KW-0175">Coiled coil</keyword>
<keyword evidence="6" id="KW-1185">Reference proteome</keyword>
<accession>A0AAE1MSW9</accession>
<dbReference type="NCBIfam" id="TIGR00756">
    <property type="entry name" value="PPR"/>
    <property type="match status" value="1"/>
</dbReference>
<dbReference type="GO" id="GO:0003729">
    <property type="term" value="F:mRNA binding"/>
    <property type="evidence" value="ECO:0007669"/>
    <property type="project" value="InterPro"/>
</dbReference>
<sequence>MKRAWKLSDAAQAELICFHRTSAKPKPGNQFPIFLLSSANYACSPHVNTHTQFSEHSVLRGMIGLFARNPYYYNWIAREDFKKEVANLGCELVRVADDSGAVINVLEENSHSWFWSCPDGTALVDLLDLLESWPQLSLMVLNWRRKRSLAGAPMAPAEYSKGIKVAGRSRNIDLAVDLFNDAANKQIKTTAIYNSLLAAYMFNGLPGKCKSLFVKLKMDKTCSPNIITYNILISVFGRLILIDRMEAIFEEIHNSGLSPNISTYNYLIAGYVTAWKWDKMEQTFQILKSGPLMPDTDTYLLILRGYAYSGNLKKMEETYELVRDYVNENEIPLIRCMICAYCKSSETDRVRKIEELLKLIPEKEFRPWLHVLLIRLYAQENSLEEMENSIDDAFERKVSIRTNGIMRCIIATYFRKNLVDRLENFVRRAERSDWRICRSLYHCKMVMYGSQQRFEEMENVMNEMETVNMSSTKKTLWILYNAYVSCDQRSKVGKILGLMCKRGFDFPTSAVPV</sequence>
<feature type="coiled-coil region" evidence="4">
    <location>
        <begin position="376"/>
        <end position="403"/>
    </location>
</feature>
<evidence type="ECO:0000256" key="4">
    <source>
        <dbReference type="SAM" id="Coils"/>
    </source>
</evidence>
<reference evidence="5" key="1">
    <citation type="submission" date="2023-10" db="EMBL/GenBank/DDBJ databases">
        <title>Chromosome-level genome of the transformable northern wattle, Acacia crassicarpa.</title>
        <authorList>
            <person name="Massaro I."/>
            <person name="Sinha N.R."/>
            <person name="Poethig S."/>
            <person name="Leichty A.R."/>
        </authorList>
    </citation>
    <scope>NUCLEOTIDE SEQUENCE</scope>
    <source>
        <strain evidence="5">Acra3RX</strain>
        <tissue evidence="5">Leaf</tissue>
    </source>
</reference>
<comment type="caution">
    <text evidence="5">The sequence shown here is derived from an EMBL/GenBank/DDBJ whole genome shotgun (WGS) entry which is preliminary data.</text>
</comment>
<dbReference type="Pfam" id="PF13041">
    <property type="entry name" value="PPR_2"/>
    <property type="match status" value="2"/>
</dbReference>
<evidence type="ECO:0000313" key="5">
    <source>
        <dbReference type="EMBL" id="KAK4275695.1"/>
    </source>
</evidence>
<dbReference type="AlphaFoldDB" id="A0AAE1MSW9"/>
<dbReference type="PROSITE" id="PS51375">
    <property type="entry name" value="PPR"/>
    <property type="match status" value="2"/>
</dbReference>
<dbReference type="InterPro" id="IPR002885">
    <property type="entry name" value="PPR_rpt"/>
</dbReference>
<dbReference type="InterPro" id="IPR044179">
    <property type="entry name" value="PPR5-like"/>
</dbReference>
<comment type="similarity">
    <text evidence="1">Belongs to the PPR family. P subfamily.</text>
</comment>
<dbReference type="PANTHER" id="PTHR47874">
    <property type="entry name" value="EXPRESSED PROTEIN"/>
    <property type="match status" value="1"/>
</dbReference>
<organism evidence="5 6">
    <name type="scientific">Acacia crassicarpa</name>
    <name type="common">northern wattle</name>
    <dbReference type="NCBI Taxonomy" id="499986"/>
    <lineage>
        <taxon>Eukaryota</taxon>
        <taxon>Viridiplantae</taxon>
        <taxon>Streptophyta</taxon>
        <taxon>Embryophyta</taxon>
        <taxon>Tracheophyta</taxon>
        <taxon>Spermatophyta</taxon>
        <taxon>Magnoliopsida</taxon>
        <taxon>eudicotyledons</taxon>
        <taxon>Gunneridae</taxon>
        <taxon>Pentapetalae</taxon>
        <taxon>rosids</taxon>
        <taxon>fabids</taxon>
        <taxon>Fabales</taxon>
        <taxon>Fabaceae</taxon>
        <taxon>Caesalpinioideae</taxon>
        <taxon>mimosoid clade</taxon>
        <taxon>Acacieae</taxon>
        <taxon>Acacia</taxon>
    </lineage>
</organism>
<keyword evidence="2" id="KW-0677">Repeat</keyword>
<dbReference type="InterPro" id="IPR011990">
    <property type="entry name" value="TPR-like_helical_dom_sf"/>
</dbReference>
<evidence type="ECO:0008006" key="7">
    <source>
        <dbReference type="Google" id="ProtNLM"/>
    </source>
</evidence>
<gene>
    <name evidence="5" type="ORF">QN277_018734</name>
</gene>
<evidence type="ECO:0000256" key="1">
    <source>
        <dbReference type="ARBA" id="ARBA00007626"/>
    </source>
</evidence>
<evidence type="ECO:0000256" key="3">
    <source>
        <dbReference type="PROSITE-ProRule" id="PRU00708"/>
    </source>
</evidence>
<feature type="repeat" description="PPR" evidence="3">
    <location>
        <begin position="260"/>
        <end position="294"/>
    </location>
</feature>
<evidence type="ECO:0000313" key="6">
    <source>
        <dbReference type="Proteomes" id="UP001293593"/>
    </source>
</evidence>
<dbReference type="EMBL" id="JAWXYG010000004">
    <property type="protein sequence ID" value="KAK4275695.1"/>
    <property type="molecule type" value="Genomic_DNA"/>
</dbReference>
<dbReference type="Gene3D" id="1.25.40.10">
    <property type="entry name" value="Tetratricopeptide repeat domain"/>
    <property type="match status" value="2"/>
</dbReference>
<feature type="repeat" description="PPR" evidence="3">
    <location>
        <begin position="225"/>
        <end position="259"/>
    </location>
</feature>
<proteinExistence type="inferred from homology"/>
<name>A0AAE1MSW9_9FABA</name>
<protein>
    <recommendedName>
        <fullName evidence="7">Pentatricopeptide repeat-containing protein</fullName>
    </recommendedName>
</protein>
<evidence type="ECO:0000256" key="2">
    <source>
        <dbReference type="ARBA" id="ARBA00022737"/>
    </source>
</evidence>
<dbReference type="Proteomes" id="UP001293593">
    <property type="component" value="Unassembled WGS sequence"/>
</dbReference>